<accession>A0A834T1Q4</accession>
<organism evidence="1 2">
    <name type="scientific">Senna tora</name>
    <dbReference type="NCBI Taxonomy" id="362788"/>
    <lineage>
        <taxon>Eukaryota</taxon>
        <taxon>Viridiplantae</taxon>
        <taxon>Streptophyta</taxon>
        <taxon>Embryophyta</taxon>
        <taxon>Tracheophyta</taxon>
        <taxon>Spermatophyta</taxon>
        <taxon>Magnoliopsida</taxon>
        <taxon>eudicotyledons</taxon>
        <taxon>Gunneridae</taxon>
        <taxon>Pentapetalae</taxon>
        <taxon>rosids</taxon>
        <taxon>fabids</taxon>
        <taxon>Fabales</taxon>
        <taxon>Fabaceae</taxon>
        <taxon>Caesalpinioideae</taxon>
        <taxon>Cassia clade</taxon>
        <taxon>Senna</taxon>
    </lineage>
</organism>
<evidence type="ECO:0000313" key="1">
    <source>
        <dbReference type="EMBL" id="KAF7812716.1"/>
    </source>
</evidence>
<comment type="caution">
    <text evidence="1">The sequence shown here is derived from an EMBL/GenBank/DDBJ whole genome shotgun (WGS) entry which is preliminary data.</text>
</comment>
<gene>
    <name evidence="1" type="ORF">G2W53_033692</name>
</gene>
<dbReference type="EMBL" id="JAAIUW010000010">
    <property type="protein sequence ID" value="KAF7812716.1"/>
    <property type="molecule type" value="Genomic_DNA"/>
</dbReference>
<protein>
    <submittedName>
        <fullName evidence="1">Uncharacterized protein</fullName>
    </submittedName>
</protein>
<dbReference type="Proteomes" id="UP000634136">
    <property type="component" value="Unassembled WGS sequence"/>
</dbReference>
<reference evidence="1" key="1">
    <citation type="submission" date="2020-09" db="EMBL/GenBank/DDBJ databases">
        <title>Genome-Enabled Discovery of Anthraquinone Biosynthesis in Senna tora.</title>
        <authorList>
            <person name="Kang S.-H."/>
            <person name="Pandey R.P."/>
            <person name="Lee C.-M."/>
            <person name="Sim J.-S."/>
            <person name="Jeong J.-T."/>
            <person name="Choi B.-S."/>
            <person name="Jung M."/>
            <person name="Ginzburg D."/>
            <person name="Zhao K."/>
            <person name="Won S.Y."/>
            <person name="Oh T.-J."/>
            <person name="Yu Y."/>
            <person name="Kim N.-H."/>
            <person name="Lee O.R."/>
            <person name="Lee T.-H."/>
            <person name="Bashyal P."/>
            <person name="Kim T.-S."/>
            <person name="Lee W.-H."/>
            <person name="Kawkins C."/>
            <person name="Kim C.-K."/>
            <person name="Kim J.S."/>
            <person name="Ahn B.O."/>
            <person name="Rhee S.Y."/>
            <person name="Sohng J.K."/>
        </authorList>
    </citation>
    <scope>NUCLEOTIDE SEQUENCE</scope>
    <source>
        <tissue evidence="1">Leaf</tissue>
    </source>
</reference>
<name>A0A834T1Q4_9FABA</name>
<dbReference type="AlphaFoldDB" id="A0A834T1Q4"/>
<proteinExistence type="predicted"/>
<keyword evidence="2" id="KW-1185">Reference proteome</keyword>
<evidence type="ECO:0000313" key="2">
    <source>
        <dbReference type="Proteomes" id="UP000634136"/>
    </source>
</evidence>
<sequence>MRKIFSINLFRLFSRNRKDQSIFEYSPFPELPVVCPQIQDTALQSQQIADPPQIIPDPNPNLQLNQTLDSARPLQVYSRRKVPPPTSEPVQSLSSELQDVEVNNPSIPPSNDYDILMALRKILH</sequence>